<evidence type="ECO:0000256" key="1">
    <source>
        <dbReference type="SAM" id="MobiDB-lite"/>
    </source>
</evidence>
<dbReference type="Proteomes" id="UP000198683">
    <property type="component" value="Unassembled WGS sequence"/>
</dbReference>
<accession>A0A1G9BSZ7</accession>
<name>A0A1G9BSZ7_9ACTN</name>
<sequence>MHRAERATDLAGPRSRSGPTPLCAWTDTASAKRFVASLSMKSHNPRAFETAKNSIKVYGALSAIALLAVMVVSSSGHMVNTFMWVRAALLPVVAVLIYRMTVSASRGSRRAFERVNALTVIMPIAIIGIDLIPGICPLWYAVMQVVCVLPVIRVAFLTRGSALRAAFPKRR</sequence>
<keyword evidence="2" id="KW-0472">Membrane</keyword>
<feature type="transmembrane region" description="Helical" evidence="2">
    <location>
        <begin position="82"/>
        <end position="102"/>
    </location>
</feature>
<dbReference type="STRING" id="683260.SAMN05421874_107278"/>
<evidence type="ECO:0000313" key="4">
    <source>
        <dbReference type="Proteomes" id="UP000198683"/>
    </source>
</evidence>
<evidence type="ECO:0000313" key="3">
    <source>
        <dbReference type="EMBL" id="SDK42503.1"/>
    </source>
</evidence>
<dbReference type="AlphaFoldDB" id="A0A1G9BSZ7"/>
<keyword evidence="4" id="KW-1185">Reference proteome</keyword>
<proteinExistence type="predicted"/>
<feature type="transmembrane region" description="Helical" evidence="2">
    <location>
        <begin position="55"/>
        <end position="76"/>
    </location>
</feature>
<feature type="transmembrane region" description="Helical" evidence="2">
    <location>
        <begin position="138"/>
        <end position="156"/>
    </location>
</feature>
<dbReference type="EMBL" id="FNFB01000007">
    <property type="protein sequence ID" value="SDK42503.1"/>
    <property type="molecule type" value="Genomic_DNA"/>
</dbReference>
<protein>
    <submittedName>
        <fullName evidence="3">Uncharacterized protein</fullName>
    </submittedName>
</protein>
<evidence type="ECO:0000256" key="2">
    <source>
        <dbReference type="SAM" id="Phobius"/>
    </source>
</evidence>
<keyword evidence="2" id="KW-0812">Transmembrane</keyword>
<gene>
    <name evidence="3" type="ORF">SAMN05421874_107278</name>
</gene>
<feature type="transmembrane region" description="Helical" evidence="2">
    <location>
        <begin position="114"/>
        <end position="132"/>
    </location>
</feature>
<reference evidence="3 4" key="1">
    <citation type="submission" date="2016-10" db="EMBL/GenBank/DDBJ databases">
        <authorList>
            <person name="de Groot N.N."/>
        </authorList>
    </citation>
    <scope>NUCLEOTIDE SEQUENCE [LARGE SCALE GENOMIC DNA]</scope>
    <source>
        <strain evidence="3 4">CGMCC 4.5681</strain>
    </source>
</reference>
<organism evidence="3 4">
    <name type="scientific">Nonomuraea maritima</name>
    <dbReference type="NCBI Taxonomy" id="683260"/>
    <lineage>
        <taxon>Bacteria</taxon>
        <taxon>Bacillati</taxon>
        <taxon>Actinomycetota</taxon>
        <taxon>Actinomycetes</taxon>
        <taxon>Streptosporangiales</taxon>
        <taxon>Streptosporangiaceae</taxon>
        <taxon>Nonomuraea</taxon>
    </lineage>
</organism>
<keyword evidence="2" id="KW-1133">Transmembrane helix</keyword>
<feature type="region of interest" description="Disordered" evidence="1">
    <location>
        <begin position="1"/>
        <end position="22"/>
    </location>
</feature>
<dbReference type="RefSeq" id="WP_218128956.1">
    <property type="nucleotide sequence ID" value="NZ_FNFB01000007.1"/>
</dbReference>